<name>A0A5B0WH16_9GAMM</name>
<proteinExistence type="predicted"/>
<dbReference type="EMBL" id="VTUW01000026">
    <property type="protein sequence ID" value="KAA1186424.1"/>
    <property type="molecule type" value="Genomic_DNA"/>
</dbReference>
<sequence length="173" mass="19183">MMTNKFLVSISLLLTGCTSIDRINDTVPSIDYDLSLEAQTTANTNGKVAFFVESAGTDMFLLAGNGTKSFIELSNVTFAGSRCSYSTRKTQLIPPGTIMTFKAPTIGLIGLCYTNEDQMILISNPFRSITNKPKTSVTLPLYFSLDYIFPGQPEEKKKYKSINYLLNFDRRGV</sequence>
<gene>
    <name evidence="1" type="ORF">F0L16_13910</name>
</gene>
<dbReference type="STRING" id="880156.AM629_06280"/>
<evidence type="ECO:0000313" key="1">
    <source>
        <dbReference type="EMBL" id="KAA1186424.1"/>
    </source>
</evidence>
<reference evidence="1 2" key="1">
    <citation type="submission" date="2019-09" db="EMBL/GenBank/DDBJ databases">
        <title>Whole genome sequence of Photorhabdus heterorhabditis strain ETL (Enterobacteriales: Enterobacteriaceae) a bacterial symbiont of Heterorhabditis zealandica strain ETL (Rhabditida: Heterorhabditidae).</title>
        <authorList>
            <person name="Lulamba T.E."/>
            <person name="Serepa-Dlamini M.H."/>
        </authorList>
    </citation>
    <scope>NUCLEOTIDE SEQUENCE [LARGE SCALE GENOMIC DNA]</scope>
    <source>
        <strain evidence="1 2">ETL</strain>
    </source>
</reference>
<dbReference type="RefSeq" id="WP_149616958.1">
    <property type="nucleotide sequence ID" value="NZ_CAWPFF010000066.1"/>
</dbReference>
<dbReference type="AlphaFoldDB" id="A0A5B0WH16"/>
<dbReference type="Proteomes" id="UP000322184">
    <property type="component" value="Unassembled WGS sequence"/>
</dbReference>
<evidence type="ECO:0000313" key="2">
    <source>
        <dbReference type="Proteomes" id="UP000322184"/>
    </source>
</evidence>
<accession>A0A5B0WH16</accession>
<comment type="caution">
    <text evidence="1">The sequence shown here is derived from an EMBL/GenBank/DDBJ whole genome shotgun (WGS) entry which is preliminary data.</text>
</comment>
<protein>
    <recommendedName>
        <fullName evidence="3">Lipoprotein</fullName>
    </recommendedName>
</protein>
<organism evidence="1 2">
    <name type="scientific">Photorhabdus heterorhabditis</name>
    <dbReference type="NCBI Taxonomy" id="880156"/>
    <lineage>
        <taxon>Bacteria</taxon>
        <taxon>Pseudomonadati</taxon>
        <taxon>Pseudomonadota</taxon>
        <taxon>Gammaproteobacteria</taxon>
        <taxon>Enterobacterales</taxon>
        <taxon>Morganellaceae</taxon>
        <taxon>Photorhabdus</taxon>
    </lineage>
</organism>
<dbReference type="PROSITE" id="PS51257">
    <property type="entry name" value="PROKAR_LIPOPROTEIN"/>
    <property type="match status" value="1"/>
</dbReference>
<evidence type="ECO:0008006" key="3">
    <source>
        <dbReference type="Google" id="ProtNLM"/>
    </source>
</evidence>